<protein>
    <recommendedName>
        <fullName evidence="1">UPF0367 protein OXH18_24735</fullName>
    </recommendedName>
</protein>
<evidence type="ECO:0000313" key="3">
    <source>
        <dbReference type="EMBL" id="WAL60332.1"/>
    </source>
</evidence>
<accession>A0A9E9CA10</accession>
<gene>
    <name evidence="3" type="ORF">OXH18_24735</name>
</gene>
<dbReference type="AlphaFoldDB" id="A0A9E9CA10"/>
<comment type="similarity">
    <text evidence="1">Belongs to the UPF0367 family.</text>
</comment>
<keyword evidence="4" id="KW-1185">Reference proteome</keyword>
<dbReference type="EMBL" id="CP113797">
    <property type="protein sequence ID" value="WAL60332.1"/>
    <property type="molecule type" value="Genomic_DNA"/>
</dbReference>
<feature type="region of interest" description="Disordered" evidence="2">
    <location>
        <begin position="70"/>
        <end position="89"/>
    </location>
</feature>
<reference evidence="3" key="1">
    <citation type="submission" date="2022-12" db="EMBL/GenBank/DDBJ databases">
        <title>Polyphasic identification of a Novel Hot-Spring Cyanobacterium Ocullathermofonsia sinensis gen nov. sp. nov. and Genomic Insights on its Adaptations to the Thermal Habitat.</title>
        <authorList>
            <person name="Daroch M."/>
            <person name="Tang J."/>
            <person name="Jiang Y."/>
        </authorList>
    </citation>
    <scope>NUCLEOTIDE SEQUENCE</scope>
    <source>
        <strain evidence="3">PKUAC-SCTA174</strain>
    </source>
</reference>
<sequence length="89" mass="9410">MFIIDVTLKNTPVALSVQRKSADDAKALYRQILDAMQAGSPKILELTCEQQVGKTVGILVGEISAVQMSEKSSTAAASGRPPGFFALAE</sequence>
<proteinExistence type="inferred from homology"/>
<dbReference type="NCBIfam" id="NF010236">
    <property type="entry name" value="PRK13683.1"/>
    <property type="match status" value="1"/>
</dbReference>
<dbReference type="Proteomes" id="UP001163152">
    <property type="component" value="Chromosome"/>
</dbReference>
<dbReference type="KEGG" id="tsin:OXH18_24735"/>
<evidence type="ECO:0000256" key="2">
    <source>
        <dbReference type="SAM" id="MobiDB-lite"/>
    </source>
</evidence>
<name>A0A9E9CA10_9CYAN</name>
<organism evidence="3 4">
    <name type="scientific">Thermocoleostomius sinensis A174</name>
    <dbReference type="NCBI Taxonomy" id="2016057"/>
    <lineage>
        <taxon>Bacteria</taxon>
        <taxon>Bacillati</taxon>
        <taxon>Cyanobacteriota</taxon>
        <taxon>Cyanophyceae</taxon>
        <taxon>Oculatellales</taxon>
        <taxon>Oculatellaceae</taxon>
        <taxon>Thermocoleostomius</taxon>
    </lineage>
</organism>
<dbReference type="HAMAP" id="MF_01360">
    <property type="entry name" value="UPF0367"/>
    <property type="match status" value="1"/>
</dbReference>
<dbReference type="InterPro" id="IPR020885">
    <property type="entry name" value="UPF0367"/>
</dbReference>
<dbReference type="RefSeq" id="WP_268610214.1">
    <property type="nucleotide sequence ID" value="NZ_CP113797.1"/>
</dbReference>
<dbReference type="Pfam" id="PF26132">
    <property type="entry name" value="UPF0367"/>
    <property type="match status" value="1"/>
</dbReference>
<evidence type="ECO:0000313" key="4">
    <source>
        <dbReference type="Proteomes" id="UP001163152"/>
    </source>
</evidence>
<evidence type="ECO:0000256" key="1">
    <source>
        <dbReference type="HAMAP-Rule" id="MF_01360"/>
    </source>
</evidence>